<dbReference type="SUPFAM" id="SSF56349">
    <property type="entry name" value="DNA breaking-rejoining enzymes"/>
    <property type="match status" value="1"/>
</dbReference>
<dbReference type="PROSITE" id="PS51898">
    <property type="entry name" value="TYR_RECOMBINASE"/>
    <property type="match status" value="1"/>
</dbReference>
<reference evidence="4 5" key="1">
    <citation type="submission" date="2017-09" db="EMBL/GenBank/DDBJ databases">
        <title>Genomics of the genus Arcobacter.</title>
        <authorList>
            <person name="Perez-Cataluna A."/>
            <person name="Figueras M.J."/>
            <person name="Salas-Masso N."/>
        </authorList>
    </citation>
    <scope>NUCLEOTIDE SEQUENCE [LARGE SCALE GENOMIC DNA]</scope>
    <source>
        <strain evidence="4 5">CECT 7834</strain>
    </source>
</reference>
<accession>A0A6M8NPY0</accession>
<dbReference type="CDD" id="cd00397">
    <property type="entry name" value="DNA_BRE_C"/>
    <property type="match status" value="1"/>
</dbReference>
<organism evidence="4 5">
    <name type="scientific">Arcobacter cloacae</name>
    <dbReference type="NCBI Taxonomy" id="1054034"/>
    <lineage>
        <taxon>Bacteria</taxon>
        <taxon>Pseudomonadati</taxon>
        <taxon>Campylobacterota</taxon>
        <taxon>Epsilonproteobacteria</taxon>
        <taxon>Campylobacterales</taxon>
        <taxon>Arcobacteraceae</taxon>
        <taxon>Arcobacter</taxon>
    </lineage>
</organism>
<dbReference type="EMBL" id="NXII01000009">
    <property type="protein sequence ID" value="RXI40701.1"/>
    <property type="molecule type" value="Genomic_DNA"/>
</dbReference>
<protein>
    <submittedName>
        <fullName evidence="4">Uncharacterized protein</fullName>
    </submittedName>
</protein>
<dbReference type="PANTHER" id="PTHR30349:SF41">
    <property type="entry name" value="INTEGRASE_RECOMBINASE PROTEIN MJ0367-RELATED"/>
    <property type="match status" value="1"/>
</dbReference>
<dbReference type="InterPro" id="IPR002104">
    <property type="entry name" value="Integrase_catalytic"/>
</dbReference>
<dbReference type="InterPro" id="IPR011010">
    <property type="entry name" value="DNA_brk_join_enz"/>
</dbReference>
<dbReference type="InterPro" id="IPR013762">
    <property type="entry name" value="Integrase-like_cat_sf"/>
</dbReference>
<dbReference type="GO" id="GO:0006310">
    <property type="term" value="P:DNA recombination"/>
    <property type="evidence" value="ECO:0007669"/>
    <property type="project" value="UniProtKB-KW"/>
</dbReference>
<evidence type="ECO:0000313" key="5">
    <source>
        <dbReference type="Proteomes" id="UP000290378"/>
    </source>
</evidence>
<dbReference type="GO" id="GO:0015074">
    <property type="term" value="P:DNA integration"/>
    <property type="evidence" value="ECO:0007669"/>
    <property type="project" value="InterPro"/>
</dbReference>
<name>A0A6M8NPY0_9BACT</name>
<gene>
    <name evidence="4" type="ORF">CP963_07955</name>
</gene>
<dbReference type="RefSeq" id="WP_129013651.1">
    <property type="nucleotide sequence ID" value="NZ_CBCSEI010000009.1"/>
</dbReference>
<dbReference type="Gene3D" id="1.10.443.10">
    <property type="entry name" value="Intergrase catalytic core"/>
    <property type="match status" value="1"/>
</dbReference>
<keyword evidence="5" id="KW-1185">Reference proteome</keyword>
<sequence>MSKKVDEKKEIKRIKENITEVEYKKLMSFIRGNETLRENTKLNLLRTFTILFFTGLRLNEVQELKIKDIKNLLQDGNVKIDISKTSTQRKLYLTNSFQKELVKLFDFKNEDDENKIISKGSDKNKRTPINNIVFIQQVNKTIKEILGEGYSSHSFRQGLITEMGSKSINIKIISQFVGHKNVSTTMGYIKPTDEQIRETLIR</sequence>
<evidence type="ECO:0000313" key="4">
    <source>
        <dbReference type="EMBL" id="RXI40701.1"/>
    </source>
</evidence>
<dbReference type="AlphaFoldDB" id="A0A6M8NPY0"/>
<evidence type="ECO:0000256" key="3">
    <source>
        <dbReference type="ARBA" id="ARBA00023172"/>
    </source>
</evidence>
<comment type="similarity">
    <text evidence="1">Belongs to the 'phage' integrase family.</text>
</comment>
<proteinExistence type="inferred from homology"/>
<keyword evidence="3" id="KW-0233">DNA recombination</keyword>
<dbReference type="Pfam" id="PF00589">
    <property type="entry name" value="Phage_integrase"/>
    <property type="match status" value="1"/>
</dbReference>
<dbReference type="PANTHER" id="PTHR30349">
    <property type="entry name" value="PHAGE INTEGRASE-RELATED"/>
    <property type="match status" value="1"/>
</dbReference>
<comment type="caution">
    <text evidence="4">The sequence shown here is derived from an EMBL/GenBank/DDBJ whole genome shotgun (WGS) entry which is preliminary data.</text>
</comment>
<dbReference type="GO" id="GO:0003677">
    <property type="term" value="F:DNA binding"/>
    <property type="evidence" value="ECO:0007669"/>
    <property type="project" value="UniProtKB-KW"/>
</dbReference>
<dbReference type="Proteomes" id="UP000290378">
    <property type="component" value="Unassembled WGS sequence"/>
</dbReference>
<keyword evidence="2" id="KW-0238">DNA-binding</keyword>
<evidence type="ECO:0000256" key="1">
    <source>
        <dbReference type="ARBA" id="ARBA00008857"/>
    </source>
</evidence>
<dbReference type="InterPro" id="IPR050090">
    <property type="entry name" value="Tyrosine_recombinase_XerCD"/>
</dbReference>
<evidence type="ECO:0000256" key="2">
    <source>
        <dbReference type="ARBA" id="ARBA00023125"/>
    </source>
</evidence>